<dbReference type="Proteomes" id="UP000245911">
    <property type="component" value="Unassembled WGS sequence"/>
</dbReference>
<accession>A0A2T8HXT0</accession>
<dbReference type="AlphaFoldDB" id="A0A2T8HXT0"/>
<dbReference type="SMART" id="SM00822">
    <property type="entry name" value="PKS_KR"/>
    <property type="match status" value="1"/>
</dbReference>
<dbReference type="InterPro" id="IPR020904">
    <property type="entry name" value="Sc_DH/Rdtase_CS"/>
</dbReference>
<dbReference type="InterPro" id="IPR036291">
    <property type="entry name" value="NAD(P)-bd_dom_sf"/>
</dbReference>
<dbReference type="PROSITE" id="PS00061">
    <property type="entry name" value="ADH_SHORT"/>
    <property type="match status" value="1"/>
</dbReference>
<protein>
    <submittedName>
        <fullName evidence="3">Short-chain dehydrogenase</fullName>
    </submittedName>
</protein>
<dbReference type="FunFam" id="3.40.50.720:FF:000084">
    <property type="entry name" value="Short-chain dehydrogenase reductase"/>
    <property type="match status" value="1"/>
</dbReference>
<dbReference type="GO" id="GO:0030497">
    <property type="term" value="P:fatty acid elongation"/>
    <property type="evidence" value="ECO:0007669"/>
    <property type="project" value="TreeGrafter"/>
</dbReference>
<keyword evidence="4" id="KW-1185">Reference proteome</keyword>
<comment type="similarity">
    <text evidence="1">Belongs to the short-chain dehydrogenases/reductases (SDR) family.</text>
</comment>
<evidence type="ECO:0000313" key="3">
    <source>
        <dbReference type="EMBL" id="PVH30245.1"/>
    </source>
</evidence>
<evidence type="ECO:0000259" key="2">
    <source>
        <dbReference type="SMART" id="SM00822"/>
    </source>
</evidence>
<dbReference type="PANTHER" id="PTHR42760:SF135">
    <property type="entry name" value="BLL7886 PROTEIN"/>
    <property type="match status" value="1"/>
</dbReference>
<evidence type="ECO:0000313" key="4">
    <source>
        <dbReference type="Proteomes" id="UP000245911"/>
    </source>
</evidence>
<proteinExistence type="inferred from homology"/>
<dbReference type="GO" id="GO:0016616">
    <property type="term" value="F:oxidoreductase activity, acting on the CH-OH group of donors, NAD or NADP as acceptor"/>
    <property type="evidence" value="ECO:0007669"/>
    <property type="project" value="TreeGrafter"/>
</dbReference>
<sequence length="261" mass="27894">MRDGMRKGGEMTDLTGQVAIVTGASGGLGARFAKVLGRHGASVALAARRQDRLADLQAELTREGITCAAFSYDAEDPDAAETLITQVSDALGPPTLLINNAGISLPGRAQDSSLMDFERTMAVNLRAPWQLSQLCVQRWIAAETGGAVVNIASMLAERVGPGVSLYCMSKAALAHMTACHAVEWARYGIRVNALCPGYIRTEINDDFWDTDRGRAELTRLPRRRVGAPQDLDSALLFLCDPASGFVNGASLTVDDAQSWAL</sequence>
<name>A0A2T8HXT0_9RHOB</name>
<dbReference type="OrthoDB" id="9796652at2"/>
<dbReference type="Gene3D" id="3.40.50.720">
    <property type="entry name" value="NAD(P)-binding Rossmann-like Domain"/>
    <property type="match status" value="1"/>
</dbReference>
<dbReference type="Pfam" id="PF13561">
    <property type="entry name" value="adh_short_C2"/>
    <property type="match status" value="1"/>
</dbReference>
<evidence type="ECO:0000256" key="1">
    <source>
        <dbReference type="ARBA" id="ARBA00006484"/>
    </source>
</evidence>
<reference evidence="3 4" key="1">
    <citation type="submission" date="2018-04" db="EMBL/GenBank/DDBJ databases">
        <title>Pararhodobacter oceanense sp. nov., isolated from marine intertidal sediment.</title>
        <authorList>
            <person name="Wang X.-L."/>
            <person name="Du Z.-J."/>
        </authorList>
    </citation>
    <scope>NUCLEOTIDE SEQUENCE [LARGE SCALE GENOMIC DNA]</scope>
    <source>
        <strain evidence="3 4">AM505</strain>
    </source>
</reference>
<organism evidence="3 4">
    <name type="scientific">Pararhodobacter oceanensis</name>
    <dbReference type="NCBI Taxonomy" id="2172121"/>
    <lineage>
        <taxon>Bacteria</taxon>
        <taxon>Pseudomonadati</taxon>
        <taxon>Pseudomonadota</taxon>
        <taxon>Alphaproteobacteria</taxon>
        <taxon>Rhodobacterales</taxon>
        <taxon>Paracoccaceae</taxon>
        <taxon>Pararhodobacter</taxon>
    </lineage>
</organism>
<gene>
    <name evidence="3" type="ORF">DDE20_01395</name>
</gene>
<dbReference type="SUPFAM" id="SSF51735">
    <property type="entry name" value="NAD(P)-binding Rossmann-fold domains"/>
    <property type="match status" value="1"/>
</dbReference>
<comment type="caution">
    <text evidence="3">The sequence shown here is derived from an EMBL/GenBank/DDBJ whole genome shotgun (WGS) entry which is preliminary data.</text>
</comment>
<dbReference type="PANTHER" id="PTHR42760">
    <property type="entry name" value="SHORT-CHAIN DEHYDROGENASES/REDUCTASES FAMILY MEMBER"/>
    <property type="match status" value="1"/>
</dbReference>
<dbReference type="InterPro" id="IPR057326">
    <property type="entry name" value="KR_dom"/>
</dbReference>
<dbReference type="InterPro" id="IPR002347">
    <property type="entry name" value="SDR_fam"/>
</dbReference>
<feature type="domain" description="Ketoreductase" evidence="2">
    <location>
        <begin position="17"/>
        <end position="202"/>
    </location>
</feature>
<dbReference type="CDD" id="cd05233">
    <property type="entry name" value="SDR_c"/>
    <property type="match status" value="1"/>
</dbReference>
<dbReference type="EMBL" id="QDKM01000001">
    <property type="protein sequence ID" value="PVH30245.1"/>
    <property type="molecule type" value="Genomic_DNA"/>
</dbReference>
<dbReference type="PRINTS" id="PR00080">
    <property type="entry name" value="SDRFAMILY"/>
</dbReference>
<dbReference type="PRINTS" id="PR00081">
    <property type="entry name" value="GDHRDH"/>
</dbReference>